<dbReference type="InterPro" id="IPR050229">
    <property type="entry name" value="GlpE_sulfurtransferase"/>
</dbReference>
<evidence type="ECO:0000313" key="3">
    <source>
        <dbReference type="Proteomes" id="UP000317315"/>
    </source>
</evidence>
<dbReference type="Proteomes" id="UP000317315">
    <property type="component" value="Unassembled WGS sequence"/>
</dbReference>
<reference evidence="2 3" key="1">
    <citation type="submission" date="2017-05" db="EMBL/GenBank/DDBJ databases">
        <authorList>
            <person name="Varghese N."/>
            <person name="Submissions S."/>
        </authorList>
    </citation>
    <scope>NUCLEOTIDE SEQUENCE [LARGE SCALE GENOMIC DNA]</scope>
    <source>
        <strain evidence="2 3">DSM 16304</strain>
    </source>
</reference>
<evidence type="ECO:0000313" key="2">
    <source>
        <dbReference type="EMBL" id="SMO68222.1"/>
    </source>
</evidence>
<dbReference type="InterPro" id="IPR036873">
    <property type="entry name" value="Rhodanese-like_dom_sf"/>
</dbReference>
<dbReference type="PANTHER" id="PTHR43031:SF1">
    <property type="entry name" value="PYRIDINE NUCLEOTIDE-DISULPHIDE OXIDOREDUCTASE"/>
    <property type="match status" value="1"/>
</dbReference>
<protein>
    <submittedName>
        <fullName evidence="2">Rhodanese-related sulfurtransferase</fullName>
    </submittedName>
</protein>
<dbReference type="CDD" id="cd00158">
    <property type="entry name" value="RHOD"/>
    <property type="match status" value="1"/>
</dbReference>
<dbReference type="PROSITE" id="PS50206">
    <property type="entry name" value="RHODANESE_3"/>
    <property type="match status" value="1"/>
</dbReference>
<proteinExistence type="predicted"/>
<dbReference type="EMBL" id="FXTM01000018">
    <property type="protein sequence ID" value="SMO68222.1"/>
    <property type="molecule type" value="Genomic_DNA"/>
</dbReference>
<dbReference type="PANTHER" id="PTHR43031">
    <property type="entry name" value="FAD-DEPENDENT OXIDOREDUCTASE"/>
    <property type="match status" value="1"/>
</dbReference>
<gene>
    <name evidence="2" type="ORF">SAMN06269117_11836</name>
</gene>
<dbReference type="InterPro" id="IPR001763">
    <property type="entry name" value="Rhodanese-like_dom"/>
</dbReference>
<dbReference type="SUPFAM" id="SSF52821">
    <property type="entry name" value="Rhodanese/Cell cycle control phosphatase"/>
    <property type="match status" value="1"/>
</dbReference>
<dbReference type="OrthoDB" id="9800872at2"/>
<accession>A0A521D9E9</accession>
<dbReference type="AlphaFoldDB" id="A0A521D9E9"/>
<keyword evidence="2" id="KW-0808">Transferase</keyword>
<organism evidence="2 3">
    <name type="scientific">Balnearium lithotrophicum</name>
    <dbReference type="NCBI Taxonomy" id="223788"/>
    <lineage>
        <taxon>Bacteria</taxon>
        <taxon>Pseudomonadati</taxon>
        <taxon>Aquificota</taxon>
        <taxon>Aquificia</taxon>
        <taxon>Desulfurobacteriales</taxon>
        <taxon>Desulfurobacteriaceae</taxon>
        <taxon>Balnearium</taxon>
    </lineage>
</organism>
<dbReference type="GO" id="GO:0016740">
    <property type="term" value="F:transferase activity"/>
    <property type="evidence" value="ECO:0007669"/>
    <property type="project" value="UniProtKB-KW"/>
</dbReference>
<dbReference type="SMART" id="SM00450">
    <property type="entry name" value="RHOD"/>
    <property type="match status" value="1"/>
</dbReference>
<evidence type="ECO:0000259" key="1">
    <source>
        <dbReference type="PROSITE" id="PS50206"/>
    </source>
</evidence>
<dbReference type="Pfam" id="PF00581">
    <property type="entry name" value="Rhodanese"/>
    <property type="match status" value="1"/>
</dbReference>
<dbReference type="Gene3D" id="3.40.250.10">
    <property type="entry name" value="Rhodanese-like domain"/>
    <property type="match status" value="1"/>
</dbReference>
<name>A0A521D9E9_9BACT</name>
<dbReference type="RefSeq" id="WP_142935893.1">
    <property type="nucleotide sequence ID" value="NZ_FXTM01000018.1"/>
</dbReference>
<feature type="domain" description="Rhodanese" evidence="1">
    <location>
        <begin position="32"/>
        <end position="121"/>
    </location>
</feature>
<sequence length="126" mass="14163">MELREFVSQFDLKGVLEKEPKISLDGFLEKWQNGEAILLDVRTNEEQALTPLTAFGIHIPLNELPERLSEVPKDKLVCTLCPGKIRATIALCYLVSEGFENVKVLNSSPSEIVDKMKPPVVSKLRK</sequence>
<keyword evidence="3" id="KW-1185">Reference proteome</keyword>